<reference evidence="2" key="1">
    <citation type="submission" date="2016-10" db="EMBL/GenBank/DDBJ databases">
        <authorList>
            <person name="Varghese N."/>
            <person name="Submissions S."/>
        </authorList>
    </citation>
    <scope>NUCLEOTIDE SEQUENCE [LARGE SCALE GENOMIC DNA]</scope>
    <source>
        <strain evidence="2">DSM 45421</strain>
    </source>
</reference>
<dbReference type="EMBL" id="FMZF01000002">
    <property type="protein sequence ID" value="SDC45302.1"/>
    <property type="molecule type" value="Genomic_DNA"/>
</dbReference>
<organism evidence="1 2">
    <name type="scientific">Geodermatophilus telluris</name>
    <dbReference type="NCBI Taxonomy" id="1190417"/>
    <lineage>
        <taxon>Bacteria</taxon>
        <taxon>Bacillati</taxon>
        <taxon>Actinomycetota</taxon>
        <taxon>Actinomycetes</taxon>
        <taxon>Geodermatophilales</taxon>
        <taxon>Geodermatophilaceae</taxon>
        <taxon>Geodermatophilus</taxon>
    </lineage>
</organism>
<sequence>MPANSAHTPRPTEQLHRLPDAAAVRLLAARLHPDATDAVAGLGCRPTTVVEAAEARVRYLLLVLALDGTPVTCPDCAGDLTRGIPCAREYGALMAAVRSQADRAGRRLARLATSGALHDWD</sequence>
<name>A0A1G6LPV6_9ACTN</name>
<dbReference type="AlphaFoldDB" id="A0A1G6LPV6"/>
<dbReference type="RefSeq" id="WP_091364778.1">
    <property type="nucleotide sequence ID" value="NZ_FMZF01000002.1"/>
</dbReference>
<evidence type="ECO:0000313" key="2">
    <source>
        <dbReference type="Proteomes" id="UP000199416"/>
    </source>
</evidence>
<keyword evidence="2" id="KW-1185">Reference proteome</keyword>
<evidence type="ECO:0000313" key="1">
    <source>
        <dbReference type="EMBL" id="SDC45302.1"/>
    </source>
</evidence>
<accession>A0A1G6LPV6</accession>
<dbReference type="Proteomes" id="UP000199416">
    <property type="component" value="Unassembled WGS sequence"/>
</dbReference>
<proteinExistence type="predicted"/>
<gene>
    <name evidence="1" type="ORF">SAMN05660690_1497</name>
</gene>
<protein>
    <submittedName>
        <fullName evidence="1">Uncharacterized protein</fullName>
    </submittedName>
</protein>
<dbReference type="STRING" id="1190417.SAMN05660690_1497"/>